<dbReference type="GO" id="GO:0016020">
    <property type="term" value="C:membrane"/>
    <property type="evidence" value="ECO:0007669"/>
    <property type="project" value="UniProtKB-SubCell"/>
</dbReference>
<evidence type="ECO:0000256" key="3">
    <source>
        <dbReference type="ARBA" id="ARBA00022692"/>
    </source>
</evidence>
<evidence type="ECO:0000256" key="2">
    <source>
        <dbReference type="ARBA" id="ARBA00022448"/>
    </source>
</evidence>
<feature type="transmembrane region" description="Helical" evidence="7">
    <location>
        <begin position="431"/>
        <end position="453"/>
    </location>
</feature>
<comment type="similarity">
    <text evidence="6">Belongs to the sodium:neurotransmitter symporter (SNF) (TC 2.A.22) family.</text>
</comment>
<dbReference type="EMBL" id="PPTP01000011">
    <property type="protein sequence ID" value="RDB54354.1"/>
    <property type="molecule type" value="Genomic_DNA"/>
</dbReference>
<evidence type="ECO:0000256" key="4">
    <source>
        <dbReference type="ARBA" id="ARBA00022989"/>
    </source>
</evidence>
<dbReference type="InterPro" id="IPR047218">
    <property type="entry name" value="YocR/YhdH-like"/>
</dbReference>
<dbReference type="PANTHER" id="PTHR42948:SF1">
    <property type="entry name" value="TRANSPORTER"/>
    <property type="match status" value="1"/>
</dbReference>
<feature type="transmembrane region" description="Helical" evidence="7">
    <location>
        <begin position="393"/>
        <end position="410"/>
    </location>
</feature>
<dbReference type="InterPro" id="IPR037272">
    <property type="entry name" value="SNS_sf"/>
</dbReference>
<feature type="transmembrane region" description="Helical" evidence="7">
    <location>
        <begin position="304"/>
        <end position="327"/>
    </location>
</feature>
<evidence type="ECO:0000313" key="8">
    <source>
        <dbReference type="EMBL" id="RDB54354.1"/>
    </source>
</evidence>
<dbReference type="CDD" id="cd10336">
    <property type="entry name" value="SLC6sbd_Tyt1-Like"/>
    <property type="match status" value="1"/>
</dbReference>
<keyword evidence="3 6" id="KW-0812">Transmembrane</keyword>
<keyword evidence="6" id="KW-0769">Symport</keyword>
<keyword evidence="2 6" id="KW-0813">Transport</keyword>
<accession>A0A369L4D9</accession>
<reference evidence="8 9" key="1">
    <citation type="journal article" date="2018" name="Elife">
        <title>Discovery and characterization of a prevalent human gut bacterial enzyme sufficient for the inactivation of a family of plant toxins.</title>
        <authorList>
            <person name="Koppel N."/>
            <person name="Bisanz J.E."/>
            <person name="Pandelia M.E."/>
            <person name="Turnbaugh P.J."/>
            <person name="Balskus E.P."/>
        </authorList>
    </citation>
    <scope>NUCLEOTIDE SEQUENCE [LARGE SCALE GENOMIC DNA]</scope>
    <source>
        <strain evidence="9">anaerobia AP69FAA</strain>
    </source>
</reference>
<feature type="transmembrane region" description="Helical" evidence="7">
    <location>
        <begin position="217"/>
        <end position="240"/>
    </location>
</feature>
<dbReference type="RefSeq" id="WP_042437068.1">
    <property type="nucleotide sequence ID" value="NZ_CABKQR010000006.1"/>
</dbReference>
<dbReference type="AlphaFoldDB" id="A0A369L4D9"/>
<feature type="transmembrane region" description="Helical" evidence="7">
    <location>
        <begin position="176"/>
        <end position="197"/>
    </location>
</feature>
<evidence type="ECO:0000256" key="6">
    <source>
        <dbReference type="RuleBase" id="RU003732"/>
    </source>
</evidence>
<dbReference type="Gene3D" id="1.20.1740.10">
    <property type="entry name" value="Amino acid/polyamine transporter I"/>
    <property type="match status" value="1"/>
</dbReference>
<protein>
    <recommendedName>
        <fullName evidence="6">Transporter</fullName>
    </recommendedName>
</protein>
<dbReference type="OrthoDB" id="9762833at2"/>
<dbReference type="PROSITE" id="PS50267">
    <property type="entry name" value="NA_NEUROTRAN_SYMP_3"/>
    <property type="match status" value="1"/>
</dbReference>
<proteinExistence type="inferred from homology"/>
<evidence type="ECO:0000256" key="5">
    <source>
        <dbReference type="ARBA" id="ARBA00023136"/>
    </source>
</evidence>
<dbReference type="PROSITE" id="PS00610">
    <property type="entry name" value="NA_NEUROTRAN_SYMP_1"/>
    <property type="match status" value="1"/>
</dbReference>
<keyword evidence="5 7" id="KW-0472">Membrane</keyword>
<name>A0A369L4D9_9ACTN</name>
<dbReference type="GeneID" id="82936670"/>
<comment type="subcellular location">
    <subcellularLocation>
        <location evidence="1">Membrane</location>
        <topology evidence="1">Multi-pass membrane protein</topology>
    </subcellularLocation>
</comment>
<feature type="transmembrane region" description="Helical" evidence="7">
    <location>
        <begin position="145"/>
        <end position="164"/>
    </location>
</feature>
<keyword evidence="4 7" id="KW-1133">Transmembrane helix</keyword>
<sequence length="460" mass="49208">MSANSGGARASWSGKWAFILAAAASAIGLGNLWRFPYLAAKYGGGVFLITYVVLVVTFGFTLMMLEAALGRKTGQSALGAFKSFGKKYAFIGIFTSAIPFIIVPYYCIIGGWVLKYAGAYLIDGSAALADGGTYFTNFIGGGGESFIWAIAFLLIVFAIVALGVKNGIERANRILMPVLLIMTAGICIYELTLPGAIDGLAYYLTPDFSKFSVELVIAALGQMFYSLSLAMGIMITYGSYMQKSDNLEQSVRRIELFDTGYAFLAGLMIVPAAFVAMGSAEAVASKSGPSLMFVILPTVFDQMGGIASIMGFLFFLLVVFAALTSSISLTETCVSIVQDSAHITRKKALIVSMAFIFVMAMIVNMGYCQLAFIEPLGPGSTILDFLDFISNSVMMPIAALMACVFVGWIIKPKAIIDEVKSSGPFKAEKMFAVMVKFIAPVLLVVILVAYVAAQFGLFSM</sequence>
<feature type="transmembrane region" description="Helical" evidence="7">
    <location>
        <begin position="88"/>
        <end position="114"/>
    </location>
</feature>
<dbReference type="SUPFAM" id="SSF161070">
    <property type="entry name" value="SNF-like"/>
    <property type="match status" value="1"/>
</dbReference>
<dbReference type="Proteomes" id="UP000253792">
    <property type="component" value="Unassembled WGS sequence"/>
</dbReference>
<dbReference type="GO" id="GO:0015293">
    <property type="term" value="F:symporter activity"/>
    <property type="evidence" value="ECO:0007669"/>
    <property type="project" value="UniProtKB-KW"/>
</dbReference>
<organism evidence="8 9">
    <name type="scientific">Senegalimassilia anaerobia</name>
    <dbReference type="NCBI Taxonomy" id="1473216"/>
    <lineage>
        <taxon>Bacteria</taxon>
        <taxon>Bacillati</taxon>
        <taxon>Actinomycetota</taxon>
        <taxon>Coriobacteriia</taxon>
        <taxon>Coriobacteriales</taxon>
        <taxon>Coriobacteriaceae</taxon>
        <taxon>Senegalimassilia</taxon>
    </lineage>
</organism>
<feature type="transmembrane region" description="Helical" evidence="7">
    <location>
        <begin position="45"/>
        <end position="67"/>
    </location>
</feature>
<dbReference type="PRINTS" id="PR00176">
    <property type="entry name" value="NANEUSMPORT"/>
</dbReference>
<evidence type="ECO:0000256" key="7">
    <source>
        <dbReference type="SAM" id="Phobius"/>
    </source>
</evidence>
<feature type="transmembrane region" description="Helical" evidence="7">
    <location>
        <begin position="12"/>
        <end position="33"/>
    </location>
</feature>
<dbReference type="NCBIfam" id="NF037979">
    <property type="entry name" value="Na_transp"/>
    <property type="match status" value="1"/>
</dbReference>
<feature type="transmembrane region" description="Helical" evidence="7">
    <location>
        <begin position="261"/>
        <end position="284"/>
    </location>
</feature>
<dbReference type="PANTHER" id="PTHR42948">
    <property type="entry name" value="TRANSPORTER"/>
    <property type="match status" value="1"/>
</dbReference>
<dbReference type="Pfam" id="PF00209">
    <property type="entry name" value="SNF"/>
    <property type="match status" value="2"/>
</dbReference>
<feature type="transmembrane region" description="Helical" evidence="7">
    <location>
        <begin position="348"/>
        <end position="373"/>
    </location>
</feature>
<gene>
    <name evidence="8" type="ORF">C1880_09470</name>
</gene>
<comment type="caution">
    <text evidence="8">The sequence shown here is derived from an EMBL/GenBank/DDBJ whole genome shotgun (WGS) entry which is preliminary data.</text>
</comment>
<evidence type="ECO:0000313" key="9">
    <source>
        <dbReference type="Proteomes" id="UP000253792"/>
    </source>
</evidence>
<keyword evidence="9" id="KW-1185">Reference proteome</keyword>
<evidence type="ECO:0000256" key="1">
    <source>
        <dbReference type="ARBA" id="ARBA00004141"/>
    </source>
</evidence>
<dbReference type="InterPro" id="IPR000175">
    <property type="entry name" value="Na/ntran_symport"/>
</dbReference>